<feature type="region of interest" description="Disordered" evidence="5">
    <location>
        <begin position="1237"/>
        <end position="1256"/>
    </location>
</feature>
<feature type="region of interest" description="Disordered" evidence="5">
    <location>
        <begin position="1"/>
        <end position="33"/>
    </location>
</feature>
<dbReference type="Pfam" id="PF15288">
    <property type="entry name" value="zf-CCHC_6"/>
    <property type="match status" value="1"/>
</dbReference>
<dbReference type="InterPro" id="IPR022591">
    <property type="entry name" value="TAF1_HAT_dom"/>
</dbReference>
<organism evidence="7">
    <name type="scientific">Sesamum calycinum</name>
    <dbReference type="NCBI Taxonomy" id="2727403"/>
    <lineage>
        <taxon>Eukaryota</taxon>
        <taxon>Viridiplantae</taxon>
        <taxon>Streptophyta</taxon>
        <taxon>Embryophyta</taxon>
        <taxon>Tracheophyta</taxon>
        <taxon>Spermatophyta</taxon>
        <taxon>Magnoliopsida</taxon>
        <taxon>eudicotyledons</taxon>
        <taxon>Gunneridae</taxon>
        <taxon>Pentapetalae</taxon>
        <taxon>asterids</taxon>
        <taxon>lamiids</taxon>
        <taxon>Lamiales</taxon>
        <taxon>Pedaliaceae</taxon>
        <taxon>Sesamum</taxon>
    </lineage>
</organism>
<dbReference type="SUPFAM" id="SSF54236">
    <property type="entry name" value="Ubiquitin-like"/>
    <property type="match status" value="1"/>
</dbReference>
<name>A0AAW2PN94_9LAMI</name>
<dbReference type="FunFam" id="3.10.20.90:FF:000223">
    <property type="entry name" value="Transcription initiation factor TFIID subunit 1"/>
    <property type="match status" value="1"/>
</dbReference>
<dbReference type="InterPro" id="IPR041670">
    <property type="entry name" value="Znf-CCHC_6"/>
</dbReference>
<accession>A0AAW2PN94</accession>
<dbReference type="InterPro" id="IPR036741">
    <property type="entry name" value="TAFII-230_TBP-bd_sf"/>
</dbReference>
<dbReference type="InterPro" id="IPR040240">
    <property type="entry name" value="TAF1"/>
</dbReference>
<dbReference type="SMART" id="SM00213">
    <property type="entry name" value="UBQ"/>
    <property type="match status" value="1"/>
</dbReference>
<dbReference type="PANTHER" id="PTHR13900:SF0">
    <property type="entry name" value="TRANSCRIPTION INITIATION FACTOR TFIID SUBUNIT 1"/>
    <property type="match status" value="1"/>
</dbReference>
<evidence type="ECO:0000313" key="7">
    <source>
        <dbReference type="EMBL" id="KAL0357031.1"/>
    </source>
</evidence>
<feature type="compositionally biased region" description="Basic and acidic residues" evidence="5">
    <location>
        <begin position="1457"/>
        <end position="1475"/>
    </location>
</feature>
<feature type="region of interest" description="Disordered" evidence="5">
    <location>
        <begin position="148"/>
        <end position="233"/>
    </location>
</feature>
<dbReference type="PROSITE" id="PS50053">
    <property type="entry name" value="UBIQUITIN_2"/>
    <property type="match status" value="1"/>
</dbReference>
<dbReference type="GO" id="GO:0005669">
    <property type="term" value="C:transcription factor TFIID complex"/>
    <property type="evidence" value="ECO:0007669"/>
    <property type="project" value="InterPro"/>
</dbReference>
<dbReference type="CDD" id="cd17064">
    <property type="entry name" value="Ubl_TAFs_like"/>
    <property type="match status" value="1"/>
</dbReference>
<dbReference type="InterPro" id="IPR029071">
    <property type="entry name" value="Ubiquitin-like_domsf"/>
</dbReference>
<feature type="compositionally biased region" description="Acidic residues" evidence="5">
    <location>
        <begin position="20"/>
        <end position="33"/>
    </location>
</feature>
<keyword evidence="4" id="KW-0539">Nucleus</keyword>
<proteinExistence type="predicted"/>
<dbReference type="Gene3D" id="3.10.20.90">
    <property type="entry name" value="Phosphatidylinositol 3-kinase Catalytic Subunit, Chain A, domain 1"/>
    <property type="match status" value="1"/>
</dbReference>
<reference evidence="7" key="1">
    <citation type="submission" date="2020-06" db="EMBL/GenBank/DDBJ databases">
        <authorList>
            <person name="Li T."/>
            <person name="Hu X."/>
            <person name="Zhang T."/>
            <person name="Song X."/>
            <person name="Zhang H."/>
            <person name="Dai N."/>
            <person name="Sheng W."/>
            <person name="Hou X."/>
            <person name="Wei L."/>
        </authorList>
    </citation>
    <scope>NUCLEOTIDE SEQUENCE</scope>
    <source>
        <strain evidence="7">KEN8</strain>
        <tissue evidence="7">Leaf</tissue>
    </source>
</reference>
<dbReference type="InterPro" id="IPR000626">
    <property type="entry name" value="Ubiquitin-like_dom"/>
</dbReference>
<dbReference type="GO" id="GO:0051123">
    <property type="term" value="P:RNA polymerase II preinitiation complex assembly"/>
    <property type="evidence" value="ECO:0007669"/>
    <property type="project" value="TreeGrafter"/>
</dbReference>
<feature type="region of interest" description="Disordered" evidence="5">
    <location>
        <begin position="1448"/>
        <end position="1556"/>
    </location>
</feature>
<evidence type="ECO:0000256" key="4">
    <source>
        <dbReference type="ARBA" id="ARBA00023242"/>
    </source>
</evidence>
<feature type="region of interest" description="Disordered" evidence="5">
    <location>
        <begin position="1648"/>
        <end position="1686"/>
    </location>
</feature>
<feature type="compositionally biased region" description="Acidic residues" evidence="5">
    <location>
        <begin position="210"/>
        <end position="224"/>
    </location>
</feature>
<evidence type="ECO:0000256" key="3">
    <source>
        <dbReference type="ARBA" id="ARBA00023163"/>
    </source>
</evidence>
<comment type="caution">
    <text evidence="7">The sequence shown here is derived from an EMBL/GenBank/DDBJ whole genome shotgun (WGS) entry which is preliminary data.</text>
</comment>
<protein>
    <submittedName>
        <fullName evidence="7">Transcription initiation factor TFIID subunit</fullName>
    </submittedName>
</protein>
<feature type="compositionally biased region" description="Polar residues" evidence="5">
    <location>
        <begin position="177"/>
        <end position="190"/>
    </location>
</feature>
<feature type="compositionally biased region" description="Acidic residues" evidence="5">
    <location>
        <begin position="153"/>
        <end position="165"/>
    </location>
</feature>
<evidence type="ECO:0000256" key="1">
    <source>
        <dbReference type="ARBA" id="ARBA00004123"/>
    </source>
</evidence>
<feature type="compositionally biased region" description="Acidic residues" evidence="5">
    <location>
        <begin position="1240"/>
        <end position="1252"/>
    </location>
</feature>
<feature type="region of interest" description="Disordered" evidence="5">
    <location>
        <begin position="1573"/>
        <end position="1602"/>
    </location>
</feature>
<dbReference type="Pfam" id="PF12157">
    <property type="entry name" value="DUF3591"/>
    <property type="match status" value="1"/>
</dbReference>
<reference evidence="7" key="2">
    <citation type="journal article" date="2024" name="Plant">
        <title>Genomic evolution and insights into agronomic trait innovations of Sesamum species.</title>
        <authorList>
            <person name="Miao H."/>
            <person name="Wang L."/>
            <person name="Qu L."/>
            <person name="Liu H."/>
            <person name="Sun Y."/>
            <person name="Le M."/>
            <person name="Wang Q."/>
            <person name="Wei S."/>
            <person name="Zheng Y."/>
            <person name="Lin W."/>
            <person name="Duan Y."/>
            <person name="Cao H."/>
            <person name="Xiong S."/>
            <person name="Wang X."/>
            <person name="Wei L."/>
            <person name="Li C."/>
            <person name="Ma Q."/>
            <person name="Ju M."/>
            <person name="Zhao R."/>
            <person name="Li G."/>
            <person name="Mu C."/>
            <person name="Tian Q."/>
            <person name="Mei H."/>
            <person name="Zhang T."/>
            <person name="Gao T."/>
            <person name="Zhang H."/>
        </authorList>
    </citation>
    <scope>NUCLEOTIDE SEQUENCE</scope>
    <source>
        <strain evidence="7">KEN8</strain>
    </source>
</reference>
<dbReference type="EMBL" id="JACGWM010000008">
    <property type="protein sequence ID" value="KAL0357031.1"/>
    <property type="molecule type" value="Genomic_DNA"/>
</dbReference>
<comment type="subcellular location">
    <subcellularLocation>
        <location evidence="1">Nucleus</location>
    </subcellularLocation>
</comment>
<sequence length="1727" mass="194709">MTRWADGTGGDASASASASADEDMTVDDDDEYEAEGGNRLLGFMFGNVDNSGDLDVDYLDEDAKEHLSALADKLGTSLADIDLSVKSPQTPSDATDQDYDKKAENAVDYEDIDEQYEGPEIQTATEEDFLLPKKDFFSKEVSITSLENTTSVFDDENYDDEDEDLEKQNLAGEGNIEAQQFSPSGEQNYSHELLSQEESLPDDINGPEMENSDVADSEEDDSNASEESTGGDMSSLLPVLYVEDGKAILRFSEIFGVHEPLKKAGKRDCRYMVAKEKYKSMDASDIVEEDEEKFLKAPCQDISWMRPVHRKRDVFTLDVEGDPMKSETVWVSGKKSLGVDESRKDSCVSAEPMKDYLSVSDFPEWNSLFPPKFYPLDQEDWEDRIVWNNSPSADNFVESCELSGPDSDTLVDKEVDLKAEAQTYEPEIKSEPHDKDHISFLNNCAVLVEPFSSNEYSQSTCLTISERVKDIATETKLCSDAIRRFSELTLQNRDVVEGSWLDNIVWEPHQSIVKPKLILDLQDEQMLFELSDVKDGKHLQLHAGAMIIDRSLHLSGGDSVDTHNHGILSAGRFNISNDKFYSNRKSSQQLRSHSKKRTVHGLKVLHSIPALKLQTMKAKLSNKDIANFHRPKASWYPHDIEVPFKEQGKLAVHGPMKIIMKSLGGKGSKLHVDAEETIASLKAKASKKLDFKLSEPVKIFYSGRELEDNKSIAEQNVHPNSVLHLIRTKIHPLPRAQKLPGENKSLRPPGAFKKKSDLSVKDGHVFLMEYCEERPLLLGNAGMGARLCTYYQKSTPGDQTGNLMRNGNNGLGSVVILDPADKSPFLGDIKPGSSQSCLETNMYRAPIFQHKVSSTDYLLVRSSKGKLSIRRIDRIDVVGQQEPHIEVMSPGSKGVQFYIMNRLLVYMYREFRAAEKRGLRPSIRADELFSQFPSLSEAFLRKRLKNCADLQRGSNGHFLWVMKRNFRIPSEEELRRMVTPENSRELRAMPDKMLCAWEPPLEHVDKLLHAQEPRLELLGATSSSRWLATDRVLKEGELSVAKTSGCTWQVCAYESMQAGLYRLKRLGITRLTHPTGLSSAMNQLPDEAIALAAASHIERELQITPWNLSRRGLGFSYVRTTPKAPISNAMVKKKTVVGKGSTVTGTDADLRRLSMEAARELLLKFNVPEEQIAKQTRWHRIALIRKLSSEQAASGVKVDPTTVSKFARGQRMSFLQLQQQTREKCQEIWDRQVQSLCSGDGEENESESEANSDLDSFAGDLENLLDAEEGEEGEEDNYESKHDNIDGVRGLKMRRRPFQTQAEEEIEDEAAEAAELCKMLMDDDEADRKKKKKTRAAVEQVGLSYKSKSVPESADGIRKTNAASKRIVQPEGSFVSMEKINKDQKEVESLSAKKPLLGKLKVKKKNEIEQMGLLNKKVKILADGMNAIKEKKSARESFVCGACGQLGHMRTNKNCPKYREDTETRAESTDLEKSSSKPNFVDQAEQSQQKPLTKKVTPKNGIKTAGSEAPEDDKPTSKAKVLKVKCGATDKLPDRHTPPTSQSSDRPVISDAETGQKSVKVNKIIFSNKTKPEDMLVETPKPSIVIKPPVDADRDQPRKKIIIKQPKEIINLDDNSQDGSIGLDNRKTKKIIELSSLDKHREHDNKHFFEESSRMRDPEGNPWWVEDKRRNAERQQEERNRRAEKMRMIDEQPAYELLRYEEAIRREREEEERQRAKAKKKKKKSLK</sequence>
<keyword evidence="3" id="KW-0804">Transcription</keyword>
<dbReference type="GO" id="GO:0004402">
    <property type="term" value="F:histone acetyltransferase activity"/>
    <property type="evidence" value="ECO:0007669"/>
    <property type="project" value="InterPro"/>
</dbReference>
<keyword evidence="2" id="KW-0805">Transcription regulation</keyword>
<feature type="compositionally biased region" description="Basic residues" evidence="5">
    <location>
        <begin position="1716"/>
        <end position="1727"/>
    </location>
</feature>
<feature type="compositionally biased region" description="Acidic residues" evidence="5">
    <location>
        <begin position="107"/>
        <end position="117"/>
    </location>
</feature>
<dbReference type="SUPFAM" id="SSF47055">
    <property type="entry name" value="TAF(II)230 TBP-binding fragment"/>
    <property type="match status" value="1"/>
</dbReference>
<evidence type="ECO:0000256" key="5">
    <source>
        <dbReference type="SAM" id="MobiDB-lite"/>
    </source>
</evidence>
<dbReference type="Pfam" id="PF09247">
    <property type="entry name" value="TBP-binding"/>
    <property type="match status" value="1"/>
</dbReference>
<gene>
    <name evidence="7" type="ORF">Scaly_1388800</name>
</gene>
<dbReference type="GO" id="GO:0017025">
    <property type="term" value="F:TBP-class protein binding"/>
    <property type="evidence" value="ECO:0007669"/>
    <property type="project" value="InterPro"/>
</dbReference>
<evidence type="ECO:0000259" key="6">
    <source>
        <dbReference type="PROSITE" id="PS50053"/>
    </source>
</evidence>
<feature type="domain" description="Ubiquitin-like" evidence="6">
    <location>
        <begin position="656"/>
        <end position="732"/>
    </location>
</feature>
<dbReference type="Gene3D" id="1.10.1100.10">
    <property type="entry name" value="TAFII-230 TBP-binding domain"/>
    <property type="match status" value="1"/>
</dbReference>
<dbReference type="InterPro" id="IPR009067">
    <property type="entry name" value="TAF_II_230-bd"/>
</dbReference>
<dbReference type="Pfam" id="PF00240">
    <property type="entry name" value="ubiquitin"/>
    <property type="match status" value="1"/>
</dbReference>
<feature type="region of interest" description="Disordered" evidence="5">
    <location>
        <begin position="1707"/>
        <end position="1727"/>
    </location>
</feature>
<dbReference type="GO" id="GO:0016251">
    <property type="term" value="F:RNA polymerase II general transcription initiation factor activity"/>
    <property type="evidence" value="ECO:0007669"/>
    <property type="project" value="InterPro"/>
</dbReference>
<feature type="region of interest" description="Disordered" evidence="5">
    <location>
        <begin position="81"/>
        <end position="127"/>
    </location>
</feature>
<dbReference type="PANTHER" id="PTHR13900">
    <property type="entry name" value="TRANSCRIPTION INITIATION FACTOR TFIID"/>
    <property type="match status" value="1"/>
</dbReference>
<evidence type="ECO:0000256" key="2">
    <source>
        <dbReference type="ARBA" id="ARBA00023015"/>
    </source>
</evidence>